<dbReference type="AlphaFoldDB" id="A0A1Y2ERD9"/>
<evidence type="ECO:0000259" key="2">
    <source>
        <dbReference type="Pfam" id="PF04194"/>
    </source>
</evidence>
<feature type="domain" description="Programmed cell death protein 2 C-terminal" evidence="2">
    <location>
        <begin position="365"/>
        <end position="500"/>
    </location>
</feature>
<reference evidence="3 4" key="1">
    <citation type="submission" date="2016-07" db="EMBL/GenBank/DDBJ databases">
        <title>Pervasive Adenine N6-methylation of Active Genes in Fungi.</title>
        <authorList>
            <consortium name="DOE Joint Genome Institute"/>
            <person name="Mondo S.J."/>
            <person name="Dannebaum R.O."/>
            <person name="Kuo R.C."/>
            <person name="Labutti K."/>
            <person name="Haridas S."/>
            <person name="Kuo A."/>
            <person name="Salamov A."/>
            <person name="Ahrendt S.R."/>
            <person name="Lipzen A."/>
            <person name="Sullivan W."/>
            <person name="Andreopoulos W.B."/>
            <person name="Clum A."/>
            <person name="Lindquist E."/>
            <person name="Daum C."/>
            <person name="Ramamoorthy G.K."/>
            <person name="Gryganskyi A."/>
            <person name="Culley D."/>
            <person name="Magnuson J.K."/>
            <person name="James T.Y."/>
            <person name="O'Malley M.A."/>
            <person name="Stajich J.E."/>
            <person name="Spatafora J.W."/>
            <person name="Visel A."/>
            <person name="Grigoriev I.V."/>
        </authorList>
    </citation>
    <scope>NUCLEOTIDE SEQUENCE [LARGE SCALE GENOMIC DNA]</scope>
    <source>
        <strain evidence="3 4">62-1032</strain>
    </source>
</reference>
<feature type="region of interest" description="Disordered" evidence="1">
    <location>
        <begin position="229"/>
        <end position="351"/>
    </location>
</feature>
<feature type="compositionally biased region" description="Gly residues" evidence="1">
    <location>
        <begin position="323"/>
        <end position="349"/>
    </location>
</feature>
<name>A0A1Y2ERD9_9BASI</name>
<dbReference type="GO" id="GO:0030490">
    <property type="term" value="P:maturation of SSU-rRNA"/>
    <property type="evidence" value="ECO:0007669"/>
    <property type="project" value="TreeGrafter"/>
</dbReference>
<protein>
    <submittedName>
        <fullName evidence="3">Programmed cell death protein 2</fullName>
    </submittedName>
</protein>
<dbReference type="EMBL" id="MCGR01000043">
    <property type="protein sequence ID" value="ORY74087.1"/>
    <property type="molecule type" value="Genomic_DNA"/>
</dbReference>
<keyword evidence="4" id="KW-1185">Reference proteome</keyword>
<gene>
    <name evidence="3" type="ORF">BCR35DRAFT_306894</name>
</gene>
<feature type="compositionally biased region" description="Pro residues" evidence="1">
    <location>
        <begin position="237"/>
        <end position="256"/>
    </location>
</feature>
<dbReference type="Proteomes" id="UP000193467">
    <property type="component" value="Unassembled WGS sequence"/>
</dbReference>
<sequence length="503" mass="52675">MPPPSTQYTSRAGNANYDLATLSDDEDAGSNASQSTWSSSSNPDATVLGYSDGLMPKATPELKDWKVSRIGGDPVFPPLATPPSPSSSLCASCSQRMPLLTQIYCPLDSSALERVVYVFACPSKACRGKAGCVRAWRASQLWVEEEQEEEEKVVEEEKKDQANVQLGSLIFGGPAAGGGGGAANPFAPASSSSNPFATPSAANANNAFAPSSSNPFAPAVANPFAPASPSPFASAAPSPPPPSAPKPSTPPAPPKSEQPEPLTWPTLSTSYTPHWLTTAYEPSAPSSSSSKSKSAAAAMAALSLSSSSSPLDDPPSKHKEGKGAGGRTKKGSGGGAGRAGGGGGSGEEAGWGKEGYEVQQVKGVDEVFLRFQERVDRDGLQVVRYHHASPPLPYSSLSTPYRTLFPSPPSDPSAPGLYTPSRIPSCLNCSLPSTFEYQLMPNLVALLNRDSAKRDKGGEGKNVMEQDGLDFATVWVFACVGECVGESDEAWREERVLVEWEEE</sequence>
<dbReference type="PANTHER" id="PTHR47524:SF1">
    <property type="entry name" value="20S RRNA ACCUMULATION PROTEIN 4"/>
    <property type="match status" value="1"/>
</dbReference>
<proteinExistence type="predicted"/>
<dbReference type="InParanoid" id="A0A1Y2ERD9"/>
<accession>A0A1Y2ERD9</accession>
<feature type="compositionally biased region" description="Low complexity" evidence="1">
    <location>
        <begin position="30"/>
        <end position="41"/>
    </location>
</feature>
<feature type="compositionally biased region" description="Polar residues" evidence="1">
    <location>
        <begin position="1"/>
        <end position="13"/>
    </location>
</feature>
<comment type="caution">
    <text evidence="3">The sequence shown here is derived from an EMBL/GenBank/DDBJ whole genome shotgun (WGS) entry which is preliminary data.</text>
</comment>
<evidence type="ECO:0000256" key="1">
    <source>
        <dbReference type="SAM" id="MobiDB-lite"/>
    </source>
</evidence>
<evidence type="ECO:0000313" key="3">
    <source>
        <dbReference type="EMBL" id="ORY74087.1"/>
    </source>
</evidence>
<organism evidence="3 4">
    <name type="scientific">Leucosporidium creatinivorum</name>
    <dbReference type="NCBI Taxonomy" id="106004"/>
    <lineage>
        <taxon>Eukaryota</taxon>
        <taxon>Fungi</taxon>
        <taxon>Dikarya</taxon>
        <taxon>Basidiomycota</taxon>
        <taxon>Pucciniomycotina</taxon>
        <taxon>Microbotryomycetes</taxon>
        <taxon>Leucosporidiales</taxon>
        <taxon>Leucosporidium</taxon>
    </lineage>
</organism>
<dbReference type="PANTHER" id="PTHR47524">
    <property type="entry name" value="20S RRNA ACCUMULATION PROTEIN 4"/>
    <property type="match status" value="1"/>
</dbReference>
<feature type="compositionally biased region" description="Low complexity" evidence="1">
    <location>
        <begin position="282"/>
        <end position="311"/>
    </location>
</feature>
<dbReference type="STRING" id="106004.A0A1Y2ERD9"/>
<dbReference type="GO" id="GO:0005737">
    <property type="term" value="C:cytoplasm"/>
    <property type="evidence" value="ECO:0007669"/>
    <property type="project" value="InterPro"/>
</dbReference>
<evidence type="ECO:0000313" key="4">
    <source>
        <dbReference type="Proteomes" id="UP000193467"/>
    </source>
</evidence>
<dbReference type="OrthoDB" id="443682at2759"/>
<dbReference type="InterPro" id="IPR007320">
    <property type="entry name" value="PDCD2_C"/>
</dbReference>
<dbReference type="Pfam" id="PF04194">
    <property type="entry name" value="PDCD2_C"/>
    <property type="match status" value="1"/>
</dbReference>
<feature type="region of interest" description="Disordered" evidence="1">
    <location>
        <begin position="1"/>
        <end position="53"/>
    </location>
</feature>